<organism evidence="2 3">
    <name type="scientific">Trichoplax adhaerens</name>
    <name type="common">Trichoplax reptans</name>
    <dbReference type="NCBI Taxonomy" id="10228"/>
    <lineage>
        <taxon>Eukaryota</taxon>
        <taxon>Metazoa</taxon>
        <taxon>Placozoa</taxon>
        <taxon>Uniplacotomia</taxon>
        <taxon>Trichoplacea</taxon>
        <taxon>Trichoplacidae</taxon>
        <taxon>Trichoplax</taxon>
    </lineage>
</organism>
<protein>
    <submittedName>
        <fullName evidence="2">Uncharacterized protein</fullName>
    </submittedName>
</protein>
<name>B3RTF8_TRIAD</name>
<reference evidence="2 3" key="1">
    <citation type="journal article" date="2008" name="Nature">
        <title>The Trichoplax genome and the nature of placozoans.</title>
        <authorList>
            <person name="Srivastava M."/>
            <person name="Begovic E."/>
            <person name="Chapman J."/>
            <person name="Putnam N.H."/>
            <person name="Hellsten U."/>
            <person name="Kawashima T."/>
            <person name="Kuo A."/>
            <person name="Mitros T."/>
            <person name="Salamov A."/>
            <person name="Carpenter M.L."/>
            <person name="Signorovitch A.Y."/>
            <person name="Moreno M.A."/>
            <person name="Kamm K."/>
            <person name="Grimwood J."/>
            <person name="Schmutz J."/>
            <person name="Shapiro H."/>
            <person name="Grigoriev I.V."/>
            <person name="Buss L.W."/>
            <person name="Schierwater B."/>
            <person name="Dellaporta S.L."/>
            <person name="Rokhsar D.S."/>
        </authorList>
    </citation>
    <scope>NUCLEOTIDE SEQUENCE [LARGE SCALE GENOMIC DNA]</scope>
    <source>
        <strain evidence="2 3">Grell-BS-1999</strain>
    </source>
</reference>
<feature type="transmembrane region" description="Helical" evidence="1">
    <location>
        <begin position="61"/>
        <end position="87"/>
    </location>
</feature>
<dbReference type="InParanoid" id="B3RTF8"/>
<keyword evidence="3" id="KW-1185">Reference proteome</keyword>
<sequence>MEYQILVAGEISSGKISIVNLILNELVLPIAFWFNVVARTVTGGIAFALTESSIAEGAHALVTGGIIDGTIIAGIGFVISLVGLVAATELANEGIAMKNCGGYIMPIRQSIEKMQR</sequence>
<dbReference type="EMBL" id="DS985243">
    <property type="protein sequence ID" value="EDV27218.1"/>
    <property type="molecule type" value="Genomic_DNA"/>
</dbReference>
<dbReference type="Proteomes" id="UP000009022">
    <property type="component" value="Unassembled WGS sequence"/>
</dbReference>
<feature type="transmembrane region" description="Helical" evidence="1">
    <location>
        <begin position="30"/>
        <end position="49"/>
    </location>
</feature>
<dbReference type="KEGG" id="tad:TRIADDRAFT_54950"/>
<dbReference type="CTD" id="6752427"/>
<dbReference type="HOGENOM" id="CLU_2099977_0_0_1"/>
<evidence type="ECO:0000256" key="1">
    <source>
        <dbReference type="SAM" id="Phobius"/>
    </source>
</evidence>
<accession>B3RTF8</accession>
<keyword evidence="1" id="KW-1133">Transmembrane helix</keyword>
<dbReference type="AlphaFoldDB" id="B3RTF8"/>
<proteinExistence type="predicted"/>
<gene>
    <name evidence="2" type="ORF">TRIADDRAFT_54950</name>
</gene>
<keyword evidence="1" id="KW-0472">Membrane</keyword>
<dbReference type="GeneID" id="6752427"/>
<evidence type="ECO:0000313" key="3">
    <source>
        <dbReference type="Proteomes" id="UP000009022"/>
    </source>
</evidence>
<dbReference type="RefSeq" id="XP_002111214.1">
    <property type="nucleotide sequence ID" value="XM_002111178.1"/>
</dbReference>
<keyword evidence="1" id="KW-0812">Transmembrane</keyword>
<evidence type="ECO:0000313" key="2">
    <source>
        <dbReference type="EMBL" id="EDV27218.1"/>
    </source>
</evidence>